<dbReference type="PANTHER" id="PTHR11096:SF1">
    <property type="entry name" value="RNA 3'-TERMINAL PHOSPHATE CYCLASE-LIKE PROTEIN"/>
    <property type="match status" value="1"/>
</dbReference>
<dbReference type="GO" id="GO:0005730">
    <property type="term" value="C:nucleolus"/>
    <property type="evidence" value="ECO:0007669"/>
    <property type="project" value="UniProtKB-SubCell"/>
</dbReference>
<keyword evidence="3" id="KW-0690">Ribosome biogenesis</keyword>
<evidence type="ECO:0000256" key="2">
    <source>
        <dbReference type="ARBA" id="ARBA00007089"/>
    </source>
</evidence>
<name>A0A3P3Y1D9_PLABS</name>
<dbReference type="InterPro" id="IPR036553">
    <property type="entry name" value="RPTC_insert"/>
</dbReference>
<dbReference type="AlphaFoldDB" id="A0A3P3Y1D9"/>
<reference evidence="8 9" key="1">
    <citation type="submission" date="2018-03" db="EMBL/GenBank/DDBJ databases">
        <authorList>
            <person name="Fogelqvist J."/>
        </authorList>
    </citation>
    <scope>NUCLEOTIDE SEQUENCE [LARGE SCALE GENOMIC DNA]</scope>
</reference>
<dbReference type="InterPro" id="IPR016443">
    <property type="entry name" value="RNA3'_term_phos_cyc_type_2"/>
</dbReference>
<dbReference type="GO" id="GO:0000479">
    <property type="term" value="P:endonucleolytic cleavage of tricistronic rRNA transcript (SSU-rRNA, 5.8S rRNA, LSU-rRNA)"/>
    <property type="evidence" value="ECO:0007669"/>
    <property type="project" value="TreeGrafter"/>
</dbReference>
<dbReference type="FunFam" id="3.30.360.20:FF:000001">
    <property type="entry name" value="RNA terminal phosphate cyclase-like 1"/>
    <property type="match status" value="1"/>
</dbReference>
<evidence type="ECO:0000259" key="7">
    <source>
        <dbReference type="Pfam" id="PF05189"/>
    </source>
</evidence>
<dbReference type="CDD" id="cd00875">
    <property type="entry name" value="RNA_Cyclase_Class_I"/>
    <property type="match status" value="1"/>
</dbReference>
<evidence type="ECO:0000256" key="3">
    <source>
        <dbReference type="ARBA" id="ARBA00022517"/>
    </source>
</evidence>
<feature type="domain" description="RNA 3'-terminal phosphate cyclase" evidence="6">
    <location>
        <begin position="55"/>
        <end position="364"/>
    </location>
</feature>
<organism evidence="8 9">
    <name type="scientific">Plasmodiophora brassicae</name>
    <name type="common">Clubroot disease agent</name>
    <dbReference type="NCBI Taxonomy" id="37360"/>
    <lineage>
        <taxon>Eukaryota</taxon>
        <taxon>Sar</taxon>
        <taxon>Rhizaria</taxon>
        <taxon>Endomyxa</taxon>
        <taxon>Phytomyxea</taxon>
        <taxon>Plasmodiophorida</taxon>
        <taxon>Plasmodiophoridae</taxon>
        <taxon>Plasmodiophora</taxon>
    </lineage>
</organism>
<dbReference type="GO" id="GO:0004521">
    <property type="term" value="F:RNA endonuclease activity"/>
    <property type="evidence" value="ECO:0007669"/>
    <property type="project" value="TreeGrafter"/>
</dbReference>
<evidence type="ECO:0000256" key="4">
    <source>
        <dbReference type="ARBA" id="ARBA00023242"/>
    </source>
</evidence>
<dbReference type="Gene3D" id="3.65.10.20">
    <property type="entry name" value="RNA 3'-terminal phosphate cyclase domain"/>
    <property type="match status" value="1"/>
</dbReference>
<keyword evidence="4" id="KW-0539">Nucleus</keyword>
<dbReference type="Pfam" id="PF01137">
    <property type="entry name" value="RTC"/>
    <property type="match status" value="1"/>
</dbReference>
<dbReference type="SUPFAM" id="SSF55205">
    <property type="entry name" value="EPT/RTPC-like"/>
    <property type="match status" value="1"/>
</dbReference>
<evidence type="ECO:0000313" key="9">
    <source>
        <dbReference type="Proteomes" id="UP000290189"/>
    </source>
</evidence>
<geneLocation type="mitochondrion" evidence="8"/>
<comment type="subcellular location">
    <subcellularLocation>
        <location evidence="1">Nucleus</location>
        <location evidence="1">Nucleolus</location>
    </subcellularLocation>
</comment>
<dbReference type="NCBIfam" id="TIGR03400">
    <property type="entry name" value="18S_RNA_Rcl1p"/>
    <property type="match status" value="1"/>
</dbReference>
<accession>A0A3P3Y1D9</accession>
<dbReference type="EMBL" id="OVEO01000002">
    <property type="protein sequence ID" value="SPQ93874.1"/>
    <property type="molecule type" value="Genomic_DNA"/>
</dbReference>
<proteinExistence type="inferred from homology"/>
<evidence type="ECO:0000256" key="1">
    <source>
        <dbReference type="ARBA" id="ARBA00004604"/>
    </source>
</evidence>
<sequence length="392" mass="42649">MGHFVDTNATESVTESERSGIAAMVTKPANKAGATSKTSSSAELLTCTRRNGVMRFRGAQSFPTRVVLATLSSTPIVIDDIRALDEKPGISEPEESLLRLLEKVTNGFIVGGADIEHDCHPGRAIGYYLEALLAIAPFAKFPISITLRGVCNEDLDRSVDLIRTVTLPLLRQFGIEDGIELKIKQRGAAPLGGGEVYFRCSNVHQLKAVDLTDAGKVKRIRGIAYTTRVSPTLANRVVDSARGMLNNFIPDVWIYTDHYKGKEAGLSPGFALSLIAESTTGCLLAAERNGSREMPPESLGDTVAKRLLSEIASGACVDTHDQPLVLLYMTLCPDDVSRVRFGKLTRPAVQYLRHLRDFFGVVFRFRPDPNSATVVASCRGVAYRNIARRALA</sequence>
<dbReference type="InterPro" id="IPR020719">
    <property type="entry name" value="RNA3'_term_phos_cycl-like_CS"/>
</dbReference>
<protein>
    <recommendedName>
        <fullName evidence="10">RNA 3'-terminal phosphate cyclase domain-containing protein</fullName>
    </recommendedName>
</protein>
<dbReference type="InterPro" id="IPR037136">
    <property type="entry name" value="RNA3'_phos_cyclase_dom_sf"/>
</dbReference>
<dbReference type="PANTHER" id="PTHR11096">
    <property type="entry name" value="RNA 3' TERMINAL PHOSPHATE CYCLASE"/>
    <property type="match status" value="1"/>
</dbReference>
<dbReference type="InterPro" id="IPR013792">
    <property type="entry name" value="RNA3'P_cycl/enolpyr_Trfase_a/b"/>
</dbReference>
<dbReference type="InterPro" id="IPR023797">
    <property type="entry name" value="RNA3'_phos_cyclase_dom"/>
</dbReference>
<dbReference type="Pfam" id="PF05189">
    <property type="entry name" value="RTC_insert"/>
    <property type="match status" value="1"/>
</dbReference>
<dbReference type="InterPro" id="IPR000228">
    <property type="entry name" value="RNA3'_term_phos_cyc"/>
</dbReference>
<keyword evidence="8" id="KW-0496">Mitochondrion</keyword>
<comment type="similarity">
    <text evidence="2">Belongs to the RNA 3'-terminal cyclase family. Type 2 subfamily.</text>
</comment>
<dbReference type="Proteomes" id="UP000290189">
    <property type="component" value="Unassembled WGS sequence"/>
</dbReference>
<evidence type="ECO:0000256" key="5">
    <source>
        <dbReference type="SAM" id="MobiDB-lite"/>
    </source>
</evidence>
<feature type="domain" description="RNA 3'-terminal phosphate cyclase insert" evidence="7">
    <location>
        <begin position="212"/>
        <end position="312"/>
    </location>
</feature>
<dbReference type="InterPro" id="IPR013791">
    <property type="entry name" value="RNA3'-term_phos_cycl_insert"/>
</dbReference>
<evidence type="ECO:0000259" key="6">
    <source>
        <dbReference type="Pfam" id="PF01137"/>
    </source>
</evidence>
<evidence type="ECO:0000313" key="8">
    <source>
        <dbReference type="EMBL" id="SPQ93874.1"/>
    </source>
</evidence>
<gene>
    <name evidence="8" type="ORF">PLBR_LOCUS1089</name>
</gene>
<dbReference type="Gene3D" id="3.30.360.20">
    <property type="entry name" value="RNA 3'-terminal phosphate cyclase, insert domain"/>
    <property type="match status" value="1"/>
</dbReference>
<evidence type="ECO:0008006" key="10">
    <source>
        <dbReference type="Google" id="ProtNLM"/>
    </source>
</evidence>
<dbReference type="PROSITE" id="PS01287">
    <property type="entry name" value="RTC"/>
    <property type="match status" value="1"/>
</dbReference>
<feature type="region of interest" description="Disordered" evidence="5">
    <location>
        <begin position="1"/>
        <end position="20"/>
    </location>
</feature>